<dbReference type="InterPro" id="IPR051093">
    <property type="entry name" value="Neuroligin/BSAL"/>
</dbReference>
<evidence type="ECO:0000256" key="4">
    <source>
        <dbReference type="SAM" id="Phobius"/>
    </source>
</evidence>
<accession>A0A834JCC4</accession>
<evidence type="ECO:0000259" key="5">
    <source>
        <dbReference type="Pfam" id="PF00135"/>
    </source>
</evidence>
<proteinExistence type="inferred from homology"/>
<evidence type="ECO:0000256" key="1">
    <source>
        <dbReference type="ARBA" id="ARBA00005964"/>
    </source>
</evidence>
<dbReference type="SUPFAM" id="SSF53474">
    <property type="entry name" value="alpha/beta-Hydrolases"/>
    <property type="match status" value="1"/>
</dbReference>
<reference evidence="6" key="1">
    <citation type="journal article" date="2020" name="G3 (Bethesda)">
        <title>High-Quality Assemblies for Three Invasive Social Wasps from the &lt;i&gt;Vespula&lt;/i&gt; Genus.</title>
        <authorList>
            <person name="Harrop T.W.R."/>
            <person name="Guhlin J."/>
            <person name="McLaughlin G.M."/>
            <person name="Permina E."/>
            <person name="Stockwell P."/>
            <person name="Gilligan J."/>
            <person name="Le Lec M.F."/>
            <person name="Gruber M.A.M."/>
            <person name="Quinn O."/>
            <person name="Lovegrove M."/>
            <person name="Duncan E.J."/>
            <person name="Remnant E.J."/>
            <person name="Van Eeckhoven J."/>
            <person name="Graham B."/>
            <person name="Knapp R.A."/>
            <person name="Langford K.W."/>
            <person name="Kronenberg Z."/>
            <person name="Press M.O."/>
            <person name="Eacker S.M."/>
            <person name="Wilson-Rankin E.E."/>
            <person name="Purcell J."/>
            <person name="Lester P.J."/>
            <person name="Dearden P.K."/>
        </authorList>
    </citation>
    <scope>NUCLEOTIDE SEQUENCE</scope>
    <source>
        <strain evidence="6">Marl-1</strain>
    </source>
</reference>
<evidence type="ECO:0000256" key="3">
    <source>
        <dbReference type="SAM" id="MobiDB-lite"/>
    </source>
</evidence>
<feature type="compositionally biased region" description="Low complexity" evidence="3">
    <location>
        <begin position="446"/>
        <end position="465"/>
    </location>
</feature>
<dbReference type="AlphaFoldDB" id="A0A834JCC4"/>
<feature type="region of interest" description="Disordered" evidence="3">
    <location>
        <begin position="446"/>
        <end position="469"/>
    </location>
</feature>
<dbReference type="InterPro" id="IPR002018">
    <property type="entry name" value="CarbesteraseB"/>
</dbReference>
<keyword evidence="2" id="KW-0325">Glycoprotein</keyword>
<dbReference type="Pfam" id="PF00135">
    <property type="entry name" value="COesterase"/>
    <property type="match status" value="1"/>
</dbReference>
<protein>
    <recommendedName>
        <fullName evidence="5">Carboxylesterase type B domain-containing protein</fullName>
    </recommendedName>
</protein>
<dbReference type="PANTHER" id="PTHR43903">
    <property type="entry name" value="NEUROLIGIN"/>
    <property type="match status" value="1"/>
</dbReference>
<organism evidence="6 7">
    <name type="scientific">Vespula vulgaris</name>
    <name type="common">Yellow jacket</name>
    <name type="synonym">Wasp</name>
    <dbReference type="NCBI Taxonomy" id="7454"/>
    <lineage>
        <taxon>Eukaryota</taxon>
        <taxon>Metazoa</taxon>
        <taxon>Ecdysozoa</taxon>
        <taxon>Arthropoda</taxon>
        <taxon>Hexapoda</taxon>
        <taxon>Insecta</taxon>
        <taxon>Pterygota</taxon>
        <taxon>Neoptera</taxon>
        <taxon>Endopterygota</taxon>
        <taxon>Hymenoptera</taxon>
        <taxon>Apocrita</taxon>
        <taxon>Aculeata</taxon>
        <taxon>Vespoidea</taxon>
        <taxon>Vespidae</taxon>
        <taxon>Vespinae</taxon>
        <taxon>Vespula</taxon>
    </lineage>
</organism>
<keyword evidence="4" id="KW-0472">Membrane</keyword>
<name>A0A834JCC4_VESVU</name>
<comment type="caution">
    <text evidence="6">The sequence shown here is derived from an EMBL/GenBank/DDBJ whole genome shotgun (WGS) entry which is preliminary data.</text>
</comment>
<feature type="region of interest" description="Disordered" evidence="3">
    <location>
        <begin position="558"/>
        <end position="665"/>
    </location>
</feature>
<evidence type="ECO:0000256" key="2">
    <source>
        <dbReference type="ARBA" id="ARBA00023180"/>
    </source>
</evidence>
<feature type="compositionally biased region" description="Polar residues" evidence="3">
    <location>
        <begin position="573"/>
        <end position="582"/>
    </location>
</feature>
<comment type="similarity">
    <text evidence="1">Belongs to the type-B carboxylesterase/lipase family.</text>
</comment>
<dbReference type="Proteomes" id="UP000614350">
    <property type="component" value="Unassembled WGS sequence"/>
</dbReference>
<keyword evidence="7" id="KW-1185">Reference proteome</keyword>
<dbReference type="InterPro" id="IPR029058">
    <property type="entry name" value="AB_hydrolase_fold"/>
</dbReference>
<dbReference type="EMBL" id="JACSEA010000014">
    <property type="protein sequence ID" value="KAF7386023.1"/>
    <property type="molecule type" value="Genomic_DNA"/>
</dbReference>
<evidence type="ECO:0000313" key="7">
    <source>
        <dbReference type="Proteomes" id="UP000614350"/>
    </source>
</evidence>
<dbReference type="Gene3D" id="3.40.50.1820">
    <property type="entry name" value="alpha/beta hydrolase"/>
    <property type="match status" value="1"/>
</dbReference>
<feature type="domain" description="Carboxylesterase type B" evidence="5">
    <location>
        <begin position="11"/>
        <end position="401"/>
    </location>
</feature>
<evidence type="ECO:0000313" key="6">
    <source>
        <dbReference type="EMBL" id="KAF7386023.1"/>
    </source>
</evidence>
<keyword evidence="4" id="KW-1133">Transmembrane helix</keyword>
<feature type="compositionally biased region" description="Low complexity" evidence="3">
    <location>
        <begin position="650"/>
        <end position="663"/>
    </location>
</feature>
<feature type="compositionally biased region" description="Low complexity" evidence="3">
    <location>
        <begin position="618"/>
        <end position="631"/>
    </location>
</feature>
<sequence>MKFIYKTFVKFLGFLRTRPYPDRTTGSGGNLALKDIAMALRWVRENIAAFGGDPTRITLMGHDTGAALVNLLLLAPYGKGLFHRVVLSSGSALSPWASVHDPNDLRIKVAEQIGCPAENDEDIADCLRGVSLQALMTVELPEIRFVPRIGPGLPVDQNNPDPGLDMERASDAFIKVPLILGVSSTESNLDFNANDIQYGFEEDHRNRILRTFIRNAYVYHLNEIFSAVRNEYTDWDKPVLHPIIIRDSTMEALSDGHTVAPLMRIAFYHARRGAKTYFYHFDYQTKDSGHLKRLGSVRGEDIPYIFGLPLVVGGTFFPRNYSRQDQGVAEAVLTFFTNFAKTGNPNEPHKIESVDYGTPKEKTRFRGLTWEQYETSTQKYLTIALKPKMKSHYRGHKMAVWLNLIPQLHRPGDDDVSMRHHHFREREEHYYAGPVRDEWYTPLPLTGTTKSSGGSSTTACSTSTGDETVGENITPILEESEDDAELLQRLAASRHYYSTTTALAITVGVGLILLILNMLIFAGIYYQRDRDKKRAAMNCASNGQESLPMTTRPVAIKTTENTSRPSQEPPPSYTTLARSPSVQEQQQQQQQQQQQSSQGQQQAMNEDGQMKVDNKTGQQHQQQQQQQQQQHVSGNAVHKDPIPPKPPVRTTSSLSTTSGNTNTIKKRVQIQEISV</sequence>
<keyword evidence="4" id="KW-0812">Transmembrane</keyword>
<feature type="transmembrane region" description="Helical" evidence="4">
    <location>
        <begin position="502"/>
        <end position="526"/>
    </location>
</feature>
<feature type="compositionally biased region" description="Low complexity" evidence="3">
    <location>
        <begin position="583"/>
        <end position="602"/>
    </location>
</feature>
<gene>
    <name evidence="6" type="ORF">HZH66_011865</name>
</gene>